<evidence type="ECO:0000313" key="2">
    <source>
        <dbReference type="Proteomes" id="UP000814128"/>
    </source>
</evidence>
<reference evidence="1" key="1">
    <citation type="submission" date="2021-02" db="EMBL/GenBank/DDBJ databases">
        <authorList>
            <consortium name="DOE Joint Genome Institute"/>
            <person name="Ahrendt S."/>
            <person name="Looney B.P."/>
            <person name="Miyauchi S."/>
            <person name="Morin E."/>
            <person name="Drula E."/>
            <person name="Courty P.E."/>
            <person name="Chicoki N."/>
            <person name="Fauchery L."/>
            <person name="Kohler A."/>
            <person name="Kuo A."/>
            <person name="Labutti K."/>
            <person name="Pangilinan J."/>
            <person name="Lipzen A."/>
            <person name="Riley R."/>
            <person name="Andreopoulos W."/>
            <person name="He G."/>
            <person name="Johnson J."/>
            <person name="Barry K.W."/>
            <person name="Grigoriev I.V."/>
            <person name="Nagy L."/>
            <person name="Hibbett D."/>
            <person name="Henrissat B."/>
            <person name="Matheny P.B."/>
            <person name="Labbe J."/>
            <person name="Martin F."/>
        </authorList>
    </citation>
    <scope>NUCLEOTIDE SEQUENCE</scope>
    <source>
        <strain evidence="1">EC-137</strain>
    </source>
</reference>
<keyword evidence="2" id="KW-1185">Reference proteome</keyword>
<gene>
    <name evidence="1" type="ORF">K488DRAFT_53769</name>
</gene>
<accession>A0ACB8QG55</accession>
<sequence>MSHCFDAPTDTFQTPSQLLASLSQPSSAQVCEVDLPPPAQPAQEQKDVRRNETLRQARRRFVAESIGFEPTDPDTLSCHDKKRGYLECLEEYVIWLRERCLLANVNPGKIERVSKHTGVSNRSLRTMIVHMENILREDHKETLREETEVSFVHMSSSMWSP</sequence>
<reference evidence="1" key="2">
    <citation type="journal article" date="2022" name="New Phytol.">
        <title>Evolutionary transition to the ectomycorrhizal habit in the genomes of a hyperdiverse lineage of mushroom-forming fungi.</title>
        <authorList>
            <person name="Looney B."/>
            <person name="Miyauchi S."/>
            <person name="Morin E."/>
            <person name="Drula E."/>
            <person name="Courty P.E."/>
            <person name="Kohler A."/>
            <person name="Kuo A."/>
            <person name="LaButti K."/>
            <person name="Pangilinan J."/>
            <person name="Lipzen A."/>
            <person name="Riley R."/>
            <person name="Andreopoulos W."/>
            <person name="He G."/>
            <person name="Johnson J."/>
            <person name="Nolan M."/>
            <person name="Tritt A."/>
            <person name="Barry K.W."/>
            <person name="Grigoriev I.V."/>
            <person name="Nagy L.G."/>
            <person name="Hibbett D."/>
            <person name="Henrissat B."/>
            <person name="Matheny P.B."/>
            <person name="Labbe J."/>
            <person name="Martin F.M."/>
        </authorList>
    </citation>
    <scope>NUCLEOTIDE SEQUENCE</scope>
    <source>
        <strain evidence="1">EC-137</strain>
    </source>
</reference>
<dbReference type="Proteomes" id="UP000814128">
    <property type="component" value="Unassembled WGS sequence"/>
</dbReference>
<organism evidence="1 2">
    <name type="scientific">Vararia minispora EC-137</name>
    <dbReference type="NCBI Taxonomy" id="1314806"/>
    <lineage>
        <taxon>Eukaryota</taxon>
        <taxon>Fungi</taxon>
        <taxon>Dikarya</taxon>
        <taxon>Basidiomycota</taxon>
        <taxon>Agaricomycotina</taxon>
        <taxon>Agaricomycetes</taxon>
        <taxon>Russulales</taxon>
        <taxon>Lachnocladiaceae</taxon>
        <taxon>Vararia</taxon>
    </lineage>
</organism>
<name>A0ACB8QG55_9AGAM</name>
<comment type="caution">
    <text evidence="1">The sequence shown here is derived from an EMBL/GenBank/DDBJ whole genome shotgun (WGS) entry which is preliminary data.</text>
</comment>
<evidence type="ECO:0000313" key="1">
    <source>
        <dbReference type="EMBL" id="KAI0030657.1"/>
    </source>
</evidence>
<protein>
    <submittedName>
        <fullName evidence="1">Uncharacterized protein</fullName>
    </submittedName>
</protein>
<proteinExistence type="predicted"/>
<dbReference type="EMBL" id="MU273611">
    <property type="protein sequence ID" value="KAI0030657.1"/>
    <property type="molecule type" value="Genomic_DNA"/>
</dbReference>